<feature type="signal peptide" evidence="2">
    <location>
        <begin position="1"/>
        <end position="18"/>
    </location>
</feature>
<gene>
    <name evidence="3" type="ORF">SAMN04515666_101349</name>
</gene>
<keyword evidence="2" id="KW-0732">Signal</keyword>
<evidence type="ECO:0000256" key="1">
    <source>
        <dbReference type="SAM" id="MobiDB-lite"/>
    </source>
</evidence>
<reference evidence="4" key="1">
    <citation type="submission" date="2016-10" db="EMBL/GenBank/DDBJ databases">
        <authorList>
            <person name="Varghese N."/>
            <person name="Submissions S."/>
        </authorList>
    </citation>
    <scope>NUCLEOTIDE SEQUENCE [LARGE SCALE GENOMIC DNA]</scope>
    <source>
        <strain evidence="4">LMG 26383,CCUG 61248,R- 45681</strain>
    </source>
</reference>
<dbReference type="EMBL" id="FOAN01000001">
    <property type="protein sequence ID" value="SEK37224.1"/>
    <property type="molecule type" value="Genomic_DNA"/>
</dbReference>
<accession>A0A1H7GGL6</accession>
<protein>
    <recommendedName>
        <fullName evidence="5">Gluconate 2-dehydrogenase subunit 3</fullName>
    </recommendedName>
</protein>
<dbReference type="RefSeq" id="WP_091829172.1">
    <property type="nucleotide sequence ID" value="NZ_FOAN01000001.1"/>
</dbReference>
<evidence type="ECO:0008006" key="5">
    <source>
        <dbReference type="Google" id="ProtNLM"/>
    </source>
</evidence>
<feature type="chain" id="PRO_5011725975" description="Gluconate 2-dehydrogenase subunit 3" evidence="2">
    <location>
        <begin position="19"/>
        <end position="288"/>
    </location>
</feature>
<evidence type="ECO:0000256" key="2">
    <source>
        <dbReference type="SAM" id="SignalP"/>
    </source>
</evidence>
<feature type="region of interest" description="Disordered" evidence="1">
    <location>
        <begin position="24"/>
        <end position="52"/>
    </location>
</feature>
<sequence>MITMRRYALGLWAVLALAPEGDGAGAPPPAGTGGQPQGDGGAGGGAAFVPPDFLPEHLRGKDAVETLGKLAPEWKTQRDSLAQRWTPPPEKPDGYEFAPAPELKQFFAEDAGKDPVVGVLRGVAHKIGMSADKFAPFVNEAVGELQKAGLIGKDQGAPDYDAEMKALVPEDKRSAPEAEQKAAAKARHDNAQTFADTLLARKDIDEGMREEFGLLLESANGVRLVEMMITHMTGEKGFVFGGQGGGGSGYTMADYNRDSADPRYNSNSPKYDPAFRQETDNKSKHLWK</sequence>
<feature type="compositionally biased region" description="Gly residues" evidence="1">
    <location>
        <begin position="31"/>
        <end position="46"/>
    </location>
</feature>
<evidence type="ECO:0000313" key="4">
    <source>
        <dbReference type="Proteomes" id="UP000199664"/>
    </source>
</evidence>
<dbReference type="OrthoDB" id="8368083at2"/>
<proteinExistence type="predicted"/>
<organism evidence="3 4">
    <name type="scientific">Bosea lupini</name>
    <dbReference type="NCBI Taxonomy" id="1036779"/>
    <lineage>
        <taxon>Bacteria</taxon>
        <taxon>Pseudomonadati</taxon>
        <taxon>Pseudomonadota</taxon>
        <taxon>Alphaproteobacteria</taxon>
        <taxon>Hyphomicrobiales</taxon>
        <taxon>Boseaceae</taxon>
        <taxon>Bosea</taxon>
    </lineage>
</organism>
<dbReference type="Proteomes" id="UP000199664">
    <property type="component" value="Unassembled WGS sequence"/>
</dbReference>
<name>A0A1H7GGL6_9HYPH</name>
<dbReference type="STRING" id="1036779.SAMN04515666_101349"/>
<evidence type="ECO:0000313" key="3">
    <source>
        <dbReference type="EMBL" id="SEK37224.1"/>
    </source>
</evidence>
<keyword evidence="4" id="KW-1185">Reference proteome</keyword>
<feature type="compositionally biased region" description="Basic and acidic residues" evidence="1">
    <location>
        <begin position="273"/>
        <end position="288"/>
    </location>
</feature>
<dbReference type="AlphaFoldDB" id="A0A1H7GGL6"/>
<feature type="region of interest" description="Disordered" evidence="1">
    <location>
        <begin position="250"/>
        <end position="288"/>
    </location>
</feature>